<comment type="caution">
    <text evidence="2">The sequence shown here is derived from an EMBL/GenBank/DDBJ whole genome shotgun (WGS) entry which is preliminary data.</text>
</comment>
<organism evidence="2 3">
    <name type="scientific">Petrolisthes cinctipes</name>
    <name type="common">Flat porcelain crab</name>
    <dbReference type="NCBI Taxonomy" id="88211"/>
    <lineage>
        <taxon>Eukaryota</taxon>
        <taxon>Metazoa</taxon>
        <taxon>Ecdysozoa</taxon>
        <taxon>Arthropoda</taxon>
        <taxon>Crustacea</taxon>
        <taxon>Multicrustacea</taxon>
        <taxon>Malacostraca</taxon>
        <taxon>Eumalacostraca</taxon>
        <taxon>Eucarida</taxon>
        <taxon>Decapoda</taxon>
        <taxon>Pleocyemata</taxon>
        <taxon>Anomura</taxon>
        <taxon>Galatheoidea</taxon>
        <taxon>Porcellanidae</taxon>
        <taxon>Petrolisthes</taxon>
    </lineage>
</organism>
<feature type="compositionally biased region" description="Basic and acidic residues" evidence="1">
    <location>
        <begin position="273"/>
        <end position="289"/>
    </location>
</feature>
<reference evidence="2" key="1">
    <citation type="submission" date="2023-10" db="EMBL/GenBank/DDBJ databases">
        <title>Genome assemblies of two species of porcelain crab, Petrolisthes cinctipes and Petrolisthes manimaculis (Anomura: Porcellanidae).</title>
        <authorList>
            <person name="Angst P."/>
        </authorList>
    </citation>
    <scope>NUCLEOTIDE SEQUENCE</scope>
    <source>
        <strain evidence="2">PB745_01</strain>
        <tissue evidence="2">Gill</tissue>
    </source>
</reference>
<feature type="region of interest" description="Disordered" evidence="1">
    <location>
        <begin position="565"/>
        <end position="657"/>
    </location>
</feature>
<feature type="compositionally biased region" description="Basic and acidic residues" evidence="1">
    <location>
        <begin position="1"/>
        <end position="13"/>
    </location>
</feature>
<feature type="compositionally biased region" description="Basic and acidic residues" evidence="1">
    <location>
        <begin position="369"/>
        <end position="391"/>
    </location>
</feature>
<gene>
    <name evidence="2" type="ORF">Pcinc_039040</name>
</gene>
<dbReference type="AlphaFoldDB" id="A0AAE1EJE9"/>
<evidence type="ECO:0000313" key="2">
    <source>
        <dbReference type="EMBL" id="KAK3854487.1"/>
    </source>
</evidence>
<feature type="compositionally biased region" description="Polar residues" evidence="1">
    <location>
        <begin position="112"/>
        <end position="121"/>
    </location>
</feature>
<keyword evidence="3" id="KW-1185">Reference proteome</keyword>
<feature type="region of interest" description="Disordered" evidence="1">
    <location>
        <begin position="1"/>
        <end position="25"/>
    </location>
</feature>
<feature type="region of interest" description="Disordered" evidence="1">
    <location>
        <begin position="350"/>
        <end position="407"/>
    </location>
</feature>
<protein>
    <submittedName>
        <fullName evidence="2">Uncharacterized protein</fullName>
    </submittedName>
</protein>
<feature type="compositionally biased region" description="Polar residues" evidence="1">
    <location>
        <begin position="88"/>
        <end position="99"/>
    </location>
</feature>
<feature type="region of interest" description="Disordered" evidence="1">
    <location>
        <begin position="83"/>
        <end position="121"/>
    </location>
</feature>
<evidence type="ECO:0000313" key="3">
    <source>
        <dbReference type="Proteomes" id="UP001286313"/>
    </source>
</evidence>
<feature type="compositionally biased region" description="Polar residues" evidence="1">
    <location>
        <begin position="353"/>
        <end position="368"/>
    </location>
</feature>
<feature type="compositionally biased region" description="Basic and acidic residues" evidence="1">
    <location>
        <begin position="626"/>
        <end position="638"/>
    </location>
</feature>
<dbReference type="EMBL" id="JAWQEG010006557">
    <property type="protein sequence ID" value="KAK3854487.1"/>
    <property type="molecule type" value="Genomic_DNA"/>
</dbReference>
<evidence type="ECO:0000256" key="1">
    <source>
        <dbReference type="SAM" id="MobiDB-lite"/>
    </source>
</evidence>
<feature type="region of interest" description="Disordered" evidence="1">
    <location>
        <begin position="217"/>
        <end position="241"/>
    </location>
</feature>
<accession>A0AAE1EJE9</accession>
<proteinExistence type="predicted"/>
<feature type="compositionally biased region" description="Basic and acidic residues" evidence="1">
    <location>
        <begin position="597"/>
        <end position="607"/>
    </location>
</feature>
<feature type="region of interest" description="Disordered" evidence="1">
    <location>
        <begin position="272"/>
        <end position="298"/>
    </location>
</feature>
<name>A0AAE1EJE9_PETCI</name>
<feature type="compositionally biased region" description="Basic and acidic residues" evidence="1">
    <location>
        <begin position="485"/>
        <end position="496"/>
    </location>
</feature>
<sequence>MASRNPRDTRTLDEETGQTCNPMTSIVPCHGGQHTNNEPPGALFTSNNEDTHNEIFLADGECEDMGSAELKMLTVIIVNEHKNESSRRQLASINQGSEQNETRASERCNSDPVITTSGPSQENTASVLYVNEANHIMASRTRNSDHQLIHRRNNNNNNNPAAMLVVQGRNRELAWLPASQLERIRNDWKSSTSSLVGKKVRVVRESGRVRVIVDTGATKETRRQAGEGRSNRKQHEGERRTKLVLSTVSTNRRAERNKAGTKKVNFKRNMGRVRKEETGSRSTRRETYEKRRRSERVTRDGAELYLKGSLLLKTALESKEKKRNAAKIIPKKHRIATGRCQRSIKTWEIETAEGTNNPGNNSSKQVKQGNKEEEEKKRDMRKTTKEKHHDGGSTSSSSIQLPERRRCVEVRGESALKTTTLVLDKKLPSDKQLTLATNGNNCPRNTFAIGRGKVLVVRKADQIKHSSRIAMKKGVKEGGVRERGTVKPVNNEDKRSAGKRLKKRTGGGGVGGVGERSTVKPGRSEENKNSLGREVSRMNKVGRCTSKSVQSVGQGCVAGKCTNVTPGELNNRKSARINQQKAEESGVMMAGSVVSDGGRRTREGQEAKKKKKKQGHDANLSKSRKRLESISDIRKDVPVDSDGLPTPPETKKPEITPQNVKVKVEEGVEADDGVKKGVGAGVLRGVGILTHSSIIIRGARDSQGVVKPTLIPATSFTATPATSFTATPATSHTSTPVIPLTATAATTPQHYAIKVSLPGLHNGKPTIVIISSGKGQWPRI</sequence>
<dbReference type="Proteomes" id="UP001286313">
    <property type="component" value="Unassembled WGS sequence"/>
</dbReference>
<feature type="compositionally biased region" description="Basic and acidic residues" evidence="1">
    <location>
        <begin position="100"/>
        <end position="109"/>
    </location>
</feature>
<feature type="region of interest" description="Disordered" evidence="1">
    <location>
        <begin position="485"/>
        <end position="537"/>
    </location>
</feature>